<dbReference type="PANTHER" id="PTHR13683">
    <property type="entry name" value="ASPARTYL PROTEASES"/>
    <property type="match status" value="1"/>
</dbReference>
<accession>D3B2K2</accession>
<dbReference type="InterPro" id="IPR034164">
    <property type="entry name" value="Pepsin-like_dom"/>
</dbReference>
<gene>
    <name evidence="10" type="ORF">PPL_02615</name>
</gene>
<dbReference type="RefSeq" id="XP_020435667.1">
    <property type="nucleotide sequence ID" value="XM_020573595.1"/>
</dbReference>
<keyword evidence="8" id="KW-0472">Membrane</keyword>
<keyword evidence="4" id="KW-0812">Transmembrane</keyword>
<dbReference type="GO" id="GO:0006508">
    <property type="term" value="P:proteolysis"/>
    <property type="evidence" value="ECO:0007669"/>
    <property type="project" value="UniProtKB-KW"/>
</dbReference>
<dbReference type="InParanoid" id="D3B2K2"/>
<dbReference type="STRING" id="670386.D3B2K2"/>
<evidence type="ECO:0000313" key="11">
    <source>
        <dbReference type="Proteomes" id="UP000001396"/>
    </source>
</evidence>
<evidence type="ECO:0000256" key="2">
    <source>
        <dbReference type="ARBA" id="ARBA00007447"/>
    </source>
</evidence>
<comment type="similarity">
    <text evidence="2">Belongs to the peptidase A1 family.</text>
</comment>
<dbReference type="CDD" id="cd05471">
    <property type="entry name" value="pepsin_like"/>
    <property type="match status" value="1"/>
</dbReference>
<organism evidence="10 11">
    <name type="scientific">Heterostelium pallidum (strain ATCC 26659 / Pp 5 / PN500)</name>
    <name type="common">Cellular slime mold</name>
    <name type="synonym">Polysphondylium pallidum</name>
    <dbReference type="NCBI Taxonomy" id="670386"/>
    <lineage>
        <taxon>Eukaryota</taxon>
        <taxon>Amoebozoa</taxon>
        <taxon>Evosea</taxon>
        <taxon>Eumycetozoa</taxon>
        <taxon>Dictyostelia</taxon>
        <taxon>Acytosteliales</taxon>
        <taxon>Acytosteliaceae</taxon>
        <taxon>Heterostelium</taxon>
    </lineage>
</organism>
<evidence type="ECO:0000256" key="7">
    <source>
        <dbReference type="ARBA" id="ARBA00022989"/>
    </source>
</evidence>
<dbReference type="InterPro" id="IPR032861">
    <property type="entry name" value="TAXi_N"/>
</dbReference>
<dbReference type="GO" id="GO:0004190">
    <property type="term" value="F:aspartic-type endopeptidase activity"/>
    <property type="evidence" value="ECO:0007669"/>
    <property type="project" value="InterPro"/>
</dbReference>
<dbReference type="Proteomes" id="UP000001396">
    <property type="component" value="Unassembled WGS sequence"/>
</dbReference>
<dbReference type="PANTHER" id="PTHR13683:SF375">
    <property type="entry name" value="PEPTIDASE A1 DOMAIN-CONTAINING PROTEIN"/>
    <property type="match status" value="1"/>
</dbReference>
<keyword evidence="5" id="KW-0732">Signal</keyword>
<sequence length="317" mass="34832">MVVYVSFTFSTVVGEINEKSKKLILPLHSAPLKVSISELSGNYIGIITSITFGNITAKLLLDTGSRMLVLPKENCKGCLIKKPYYVPTEKAQLIECSSKECMSITKTLNSCHDRESTGSCLAAITYADGTKWITQSYIDEVIINGSIIPNVLIGAIIGDIGTKQKSMNYGLLGLARCSGDSCLPTIVDSIIKFTGYKNMFGIRVEKDYSGKFTIGEPDLREGESIVYAPLIPSYNEKYFVMPKSIKVLGIDRVVEVPTQLMSPTIVDTGSSISYFSPEIYDLIGNEIGDVCTLENGCDWLNKKSTLGYLYDFIEFTT</sequence>
<dbReference type="SUPFAM" id="SSF50630">
    <property type="entry name" value="Acid proteases"/>
    <property type="match status" value="1"/>
</dbReference>
<dbReference type="InterPro" id="IPR033121">
    <property type="entry name" value="PEPTIDASE_A1"/>
</dbReference>
<dbReference type="InterPro" id="IPR001461">
    <property type="entry name" value="Aspartic_peptidase_A1"/>
</dbReference>
<keyword evidence="11" id="KW-1185">Reference proteome</keyword>
<name>D3B2K2_HETP5</name>
<dbReference type="InterPro" id="IPR021109">
    <property type="entry name" value="Peptidase_aspartic_dom_sf"/>
</dbReference>
<dbReference type="AlphaFoldDB" id="D3B2K2"/>
<evidence type="ECO:0000256" key="6">
    <source>
        <dbReference type="ARBA" id="ARBA00022801"/>
    </source>
</evidence>
<feature type="domain" description="Peptidase A1" evidence="9">
    <location>
        <begin position="46"/>
        <end position="317"/>
    </location>
</feature>
<evidence type="ECO:0000256" key="1">
    <source>
        <dbReference type="ARBA" id="ARBA00004370"/>
    </source>
</evidence>
<keyword evidence="3" id="KW-0645">Protease</keyword>
<evidence type="ECO:0000256" key="3">
    <source>
        <dbReference type="ARBA" id="ARBA00022670"/>
    </source>
</evidence>
<dbReference type="GeneID" id="31358138"/>
<comment type="caution">
    <text evidence="10">The sequence shown here is derived from an EMBL/GenBank/DDBJ whole genome shotgun (WGS) entry which is preliminary data.</text>
</comment>
<keyword evidence="7" id="KW-1133">Transmembrane helix</keyword>
<dbReference type="PROSITE" id="PS51767">
    <property type="entry name" value="PEPTIDASE_A1"/>
    <property type="match status" value="1"/>
</dbReference>
<dbReference type="EMBL" id="ADBJ01000010">
    <property type="protein sequence ID" value="EFA83550.1"/>
    <property type="molecule type" value="Genomic_DNA"/>
</dbReference>
<dbReference type="GO" id="GO:0016020">
    <property type="term" value="C:membrane"/>
    <property type="evidence" value="ECO:0007669"/>
    <property type="project" value="UniProtKB-SubCell"/>
</dbReference>
<evidence type="ECO:0000259" key="9">
    <source>
        <dbReference type="PROSITE" id="PS51767"/>
    </source>
</evidence>
<evidence type="ECO:0000256" key="5">
    <source>
        <dbReference type="ARBA" id="ARBA00022729"/>
    </source>
</evidence>
<evidence type="ECO:0000256" key="8">
    <source>
        <dbReference type="ARBA" id="ARBA00023136"/>
    </source>
</evidence>
<keyword evidence="6" id="KW-0378">Hydrolase</keyword>
<dbReference type="Gene3D" id="2.40.70.10">
    <property type="entry name" value="Acid Proteases"/>
    <property type="match status" value="2"/>
</dbReference>
<evidence type="ECO:0000256" key="4">
    <source>
        <dbReference type="ARBA" id="ARBA00022692"/>
    </source>
</evidence>
<dbReference type="Pfam" id="PF14543">
    <property type="entry name" value="TAXi_N"/>
    <property type="match status" value="1"/>
</dbReference>
<evidence type="ECO:0000313" key="10">
    <source>
        <dbReference type="EMBL" id="EFA83550.1"/>
    </source>
</evidence>
<proteinExistence type="inferred from homology"/>
<comment type="subcellular location">
    <subcellularLocation>
        <location evidence="1">Membrane</location>
    </subcellularLocation>
</comment>
<protein>
    <recommendedName>
        <fullName evidence="9">Peptidase A1 domain-containing protein</fullName>
    </recommendedName>
</protein>
<reference evidence="10 11" key="1">
    <citation type="journal article" date="2011" name="Genome Res.">
        <title>Phylogeny-wide analysis of social amoeba genomes highlights ancient origins for complex intercellular communication.</title>
        <authorList>
            <person name="Heidel A.J."/>
            <person name="Lawal H.M."/>
            <person name="Felder M."/>
            <person name="Schilde C."/>
            <person name="Helps N.R."/>
            <person name="Tunggal B."/>
            <person name="Rivero F."/>
            <person name="John U."/>
            <person name="Schleicher M."/>
            <person name="Eichinger L."/>
            <person name="Platzer M."/>
            <person name="Noegel A.A."/>
            <person name="Schaap P."/>
            <person name="Gloeckner G."/>
        </authorList>
    </citation>
    <scope>NUCLEOTIDE SEQUENCE [LARGE SCALE GENOMIC DNA]</scope>
    <source>
        <strain evidence="11">ATCC 26659 / Pp 5 / PN500</strain>
    </source>
</reference>